<organism evidence="2 3">
    <name type="scientific">Scophthalmus maximus</name>
    <name type="common">Turbot</name>
    <name type="synonym">Psetta maxima</name>
    <dbReference type="NCBI Taxonomy" id="52904"/>
    <lineage>
        <taxon>Eukaryota</taxon>
        <taxon>Metazoa</taxon>
        <taxon>Chordata</taxon>
        <taxon>Craniata</taxon>
        <taxon>Vertebrata</taxon>
        <taxon>Euteleostomi</taxon>
        <taxon>Actinopterygii</taxon>
        <taxon>Neopterygii</taxon>
        <taxon>Teleostei</taxon>
        <taxon>Neoteleostei</taxon>
        <taxon>Acanthomorphata</taxon>
        <taxon>Carangaria</taxon>
        <taxon>Pleuronectiformes</taxon>
        <taxon>Pleuronectoidei</taxon>
        <taxon>Scophthalmidae</taxon>
        <taxon>Scophthalmus</taxon>
    </lineage>
</organism>
<proteinExistence type="predicted"/>
<dbReference type="AlphaFoldDB" id="A0A2U9B2F3"/>
<keyword evidence="3" id="KW-1185">Reference proteome</keyword>
<feature type="compositionally biased region" description="Basic and acidic residues" evidence="1">
    <location>
        <begin position="283"/>
        <end position="297"/>
    </location>
</feature>
<dbReference type="EMBL" id="CP026244">
    <property type="protein sequence ID" value="AWO97958.1"/>
    <property type="molecule type" value="Genomic_DNA"/>
</dbReference>
<feature type="region of interest" description="Disordered" evidence="1">
    <location>
        <begin position="415"/>
        <end position="435"/>
    </location>
</feature>
<name>A0A2U9B2F3_SCOMX</name>
<feature type="region of interest" description="Disordered" evidence="1">
    <location>
        <begin position="274"/>
        <end position="336"/>
    </location>
</feature>
<sequence>MAFIEGSRGIYGPIKVMIDRPIYERALEICWHILSYKNYIAVLTELLRLQQEDRIPSELTVEDMTDQFLEESKKSLRMRRWDFEREGFSDDFQPFLKMVMDVLTSMKMRDVQFEARWLFEYPEDIPPCFQNPKIMKLAQKFGESLTEQLQATPRSRLLGPSEVVVEVVPKVLQGFWLPSPTTYLNMPSQELSDMAVGVTKAVMDRVTRALSSGLHRVNVSRPIRDAVVLSVQERVRQMYPEDILRQRLDCFAAQLLDEIAEAATRDICALFQPQADTDTPSIPDRDDTVQRPTKELDSPVAAAPSHHVTSADEPVSQVEAEQPATNSSTSSAENSTPAITWIVEEPTRNTDSPVAPALPPTVSPGSGLTVQRFGLTITLALSGKEGLTVSHVAVEQLAPNSVTSSGEALEIASAQEGKEISHNEHKKKKSKGIQRFFGRFRKKRRDVG</sequence>
<evidence type="ECO:0000256" key="1">
    <source>
        <dbReference type="SAM" id="MobiDB-lite"/>
    </source>
</evidence>
<gene>
    <name evidence="2" type="ORF">SMAX5B_005455</name>
</gene>
<dbReference type="OrthoDB" id="8889993at2759"/>
<dbReference type="Proteomes" id="UP000246464">
    <property type="component" value="Chromosome 2"/>
</dbReference>
<evidence type="ECO:0000313" key="3">
    <source>
        <dbReference type="Proteomes" id="UP000246464"/>
    </source>
</evidence>
<feature type="compositionally biased region" description="Low complexity" evidence="1">
    <location>
        <begin position="323"/>
        <end position="336"/>
    </location>
</feature>
<reference evidence="2 3" key="1">
    <citation type="submission" date="2017-12" db="EMBL/GenBank/DDBJ databases">
        <title>Integrating genomic resources of turbot (Scophthalmus maximus) in depth evaluation of genetic and physical mapping variation across individuals.</title>
        <authorList>
            <person name="Martinez P."/>
        </authorList>
    </citation>
    <scope>NUCLEOTIDE SEQUENCE [LARGE SCALE GENOMIC DNA]</scope>
</reference>
<protein>
    <submittedName>
        <fullName evidence="2">Uncharacterized protein</fullName>
    </submittedName>
</protein>
<accession>A0A2U9B2F3</accession>
<evidence type="ECO:0000313" key="2">
    <source>
        <dbReference type="EMBL" id="AWO97958.1"/>
    </source>
</evidence>
<feature type="compositionally biased region" description="Basic residues" evidence="1">
    <location>
        <begin position="424"/>
        <end position="435"/>
    </location>
</feature>